<keyword evidence="6" id="KW-0238">DNA-binding</keyword>
<dbReference type="GO" id="GO:0003697">
    <property type="term" value="F:single-stranded DNA binding"/>
    <property type="evidence" value="ECO:0007669"/>
    <property type="project" value="InterPro"/>
</dbReference>
<keyword evidence="3" id="KW-0227">DNA damage</keyword>
<keyword evidence="2 8" id="KW-0645">Protease</keyword>
<dbReference type="EMBL" id="VFOV01000001">
    <property type="protein sequence ID" value="TQL67440.1"/>
    <property type="molecule type" value="Genomic_DNA"/>
</dbReference>
<evidence type="ECO:0000256" key="6">
    <source>
        <dbReference type="ARBA" id="ARBA00023125"/>
    </source>
</evidence>
<dbReference type="AlphaFoldDB" id="A0A543A4C7"/>
<reference evidence="9 10" key="1">
    <citation type="submission" date="2019-06" db="EMBL/GenBank/DDBJ databases">
        <title>Sequencing the genomes of 1000 actinobacteria strains.</title>
        <authorList>
            <person name="Klenk H.-P."/>
        </authorList>
    </citation>
    <scope>NUCLEOTIDE SEQUENCE [LARGE SCALE GENOMIC DNA]</scope>
    <source>
        <strain evidence="9 10">DSM 25218</strain>
    </source>
</reference>
<dbReference type="GO" id="GO:0006508">
    <property type="term" value="P:proteolysis"/>
    <property type="evidence" value="ECO:0007669"/>
    <property type="project" value="UniProtKB-KW"/>
</dbReference>
<proteinExistence type="inferred from homology"/>
<dbReference type="Proteomes" id="UP000320209">
    <property type="component" value="Unassembled WGS sequence"/>
</dbReference>
<gene>
    <name evidence="9" type="ORF">FB381_1316</name>
</gene>
<evidence type="ECO:0000256" key="7">
    <source>
        <dbReference type="ARBA" id="ARBA00023239"/>
    </source>
</evidence>
<dbReference type="PANTHER" id="PTHR13604:SF0">
    <property type="entry name" value="ABASIC SITE PROCESSING PROTEIN HMCES"/>
    <property type="match status" value="1"/>
</dbReference>
<evidence type="ECO:0000256" key="3">
    <source>
        <dbReference type="ARBA" id="ARBA00022763"/>
    </source>
</evidence>
<evidence type="ECO:0000313" key="9">
    <source>
        <dbReference type="EMBL" id="TQL67440.1"/>
    </source>
</evidence>
<evidence type="ECO:0000256" key="8">
    <source>
        <dbReference type="RuleBase" id="RU364100"/>
    </source>
</evidence>
<evidence type="ECO:0000256" key="5">
    <source>
        <dbReference type="ARBA" id="ARBA00023124"/>
    </source>
</evidence>
<keyword evidence="10" id="KW-1185">Reference proteome</keyword>
<keyword evidence="5" id="KW-0190">Covalent protein-DNA linkage</keyword>
<evidence type="ECO:0000313" key="10">
    <source>
        <dbReference type="Proteomes" id="UP000320209"/>
    </source>
</evidence>
<sequence length="247" mass="28082">MCGRYASSRQPDELAEEFEIDELRLQEPLTESYNVAPTNDVYAVLERPPRDEQPAGERQLRAVRWGLVPSWAKDAKIGNRMINARMETVAEKPAYRRAFAKRRCLLPADGYFEWYATDAVDQKGRARKQPYFITPKDGGVLAMAGLYELWPDPAKDEDDPTRWLWSCTVITTEAEDALGRIHDRMPLMVERERWDQWLDPAGPGDVGLLTPAAPGRLEAFPVSTLVSNVRNNGRELIEPLPLEEAWG</sequence>
<keyword evidence="4 8" id="KW-0378">Hydrolase</keyword>
<comment type="similarity">
    <text evidence="1 8">Belongs to the SOS response-associated peptidase family.</text>
</comment>
<dbReference type="GO" id="GO:0008233">
    <property type="term" value="F:peptidase activity"/>
    <property type="evidence" value="ECO:0007669"/>
    <property type="project" value="UniProtKB-KW"/>
</dbReference>
<dbReference type="RefSeq" id="WP_141779539.1">
    <property type="nucleotide sequence ID" value="NZ_VFOV01000001.1"/>
</dbReference>
<dbReference type="Pfam" id="PF02586">
    <property type="entry name" value="SRAP"/>
    <property type="match status" value="1"/>
</dbReference>
<dbReference type="InterPro" id="IPR036590">
    <property type="entry name" value="SRAP-like"/>
</dbReference>
<dbReference type="GO" id="GO:0106300">
    <property type="term" value="P:protein-DNA covalent cross-linking repair"/>
    <property type="evidence" value="ECO:0007669"/>
    <property type="project" value="InterPro"/>
</dbReference>
<dbReference type="GO" id="GO:0016829">
    <property type="term" value="F:lyase activity"/>
    <property type="evidence" value="ECO:0007669"/>
    <property type="project" value="UniProtKB-KW"/>
</dbReference>
<dbReference type="PANTHER" id="PTHR13604">
    <property type="entry name" value="DC12-RELATED"/>
    <property type="match status" value="1"/>
</dbReference>
<evidence type="ECO:0000256" key="4">
    <source>
        <dbReference type="ARBA" id="ARBA00022801"/>
    </source>
</evidence>
<dbReference type="OrthoDB" id="9782620at2"/>
<keyword evidence="7" id="KW-0456">Lyase</keyword>
<dbReference type="Gene3D" id="3.90.1680.10">
    <property type="entry name" value="SOS response associated peptidase-like"/>
    <property type="match status" value="1"/>
</dbReference>
<evidence type="ECO:0000256" key="2">
    <source>
        <dbReference type="ARBA" id="ARBA00022670"/>
    </source>
</evidence>
<dbReference type="InterPro" id="IPR003738">
    <property type="entry name" value="SRAP"/>
</dbReference>
<name>A0A543A4C7_9ACTN</name>
<dbReference type="EC" id="3.4.-.-" evidence="8"/>
<comment type="caution">
    <text evidence="9">The sequence shown here is derived from an EMBL/GenBank/DDBJ whole genome shotgun (WGS) entry which is preliminary data.</text>
</comment>
<evidence type="ECO:0000256" key="1">
    <source>
        <dbReference type="ARBA" id="ARBA00008136"/>
    </source>
</evidence>
<dbReference type="SUPFAM" id="SSF143081">
    <property type="entry name" value="BB1717-like"/>
    <property type="match status" value="1"/>
</dbReference>
<protein>
    <recommendedName>
        <fullName evidence="8">Abasic site processing protein</fullName>
        <ecNumber evidence="8">3.4.-.-</ecNumber>
    </recommendedName>
</protein>
<organism evidence="9 10">
    <name type="scientific">Nocardioides albertanoniae</name>
    <dbReference type="NCBI Taxonomy" id="1175486"/>
    <lineage>
        <taxon>Bacteria</taxon>
        <taxon>Bacillati</taxon>
        <taxon>Actinomycetota</taxon>
        <taxon>Actinomycetes</taxon>
        <taxon>Propionibacteriales</taxon>
        <taxon>Nocardioidaceae</taxon>
        <taxon>Nocardioides</taxon>
    </lineage>
</organism>
<accession>A0A543A4C7</accession>